<dbReference type="InterPro" id="IPR020904">
    <property type="entry name" value="Sc_DH/Rdtase_CS"/>
</dbReference>
<dbReference type="InterPro" id="IPR002347">
    <property type="entry name" value="SDR_fam"/>
</dbReference>
<evidence type="ECO:0000313" key="4">
    <source>
        <dbReference type="Proteomes" id="UP000033772"/>
    </source>
</evidence>
<evidence type="ECO:0000256" key="2">
    <source>
        <dbReference type="ARBA" id="ARBA00023002"/>
    </source>
</evidence>
<name>A0A1J4N8S6_9ACTN</name>
<keyword evidence="2" id="KW-0560">Oxidoreductase</keyword>
<dbReference type="Gene3D" id="3.40.50.720">
    <property type="entry name" value="NAD(P)-binding Rossmann-like Domain"/>
    <property type="match status" value="1"/>
</dbReference>
<dbReference type="SUPFAM" id="SSF51735">
    <property type="entry name" value="NAD(P)-binding Rossmann-fold domains"/>
    <property type="match status" value="1"/>
</dbReference>
<dbReference type="EMBL" id="JZDQ02000006">
    <property type="protein sequence ID" value="OIJ27886.1"/>
    <property type="molecule type" value="Genomic_DNA"/>
</dbReference>
<sequence length="277" mass="29026">MTDERATSNPGRVDFSPLPALNPELSGRTVVVTGAGRGMGALFVEELARRGVNAVGGDLDGDAMAAVAEKINANLSGVPDAGRVVGIGADVTDPAAHDAMAAKALEEFGRLDMWVNNAGVFPQAEFTDISPDQLAMTYGVNLNGVVYGGQTAARHFRTVGGGVIVNMGSVAAVRARVTRATYNSSKAAVKHLTTCMSVELGPDNIRVNSIAPGFIDTEMTRWVQEDPVALDRALSTVPLRRLGAPIEVFSALYFLLSDSARYITGTNIPVDGGSQHV</sequence>
<dbReference type="GO" id="GO:0016491">
    <property type="term" value="F:oxidoreductase activity"/>
    <property type="evidence" value="ECO:0007669"/>
    <property type="project" value="UniProtKB-KW"/>
</dbReference>
<gene>
    <name evidence="3" type="ORF">UG56_005950</name>
</gene>
<organism evidence="3 4">
    <name type="scientific">Nocardioides luteus</name>
    <dbReference type="NCBI Taxonomy" id="1844"/>
    <lineage>
        <taxon>Bacteria</taxon>
        <taxon>Bacillati</taxon>
        <taxon>Actinomycetota</taxon>
        <taxon>Actinomycetes</taxon>
        <taxon>Propionibacteriales</taxon>
        <taxon>Nocardioidaceae</taxon>
        <taxon>Nocardioides</taxon>
    </lineage>
</organism>
<dbReference type="PANTHER" id="PTHR24321">
    <property type="entry name" value="DEHYDROGENASES, SHORT CHAIN"/>
    <property type="match status" value="1"/>
</dbReference>
<dbReference type="PRINTS" id="PR00081">
    <property type="entry name" value="GDHRDH"/>
</dbReference>
<reference evidence="3" key="1">
    <citation type="submission" date="2016-10" db="EMBL/GenBank/DDBJ databases">
        <title>Draft Genome Sequence of Nocardioides luteus Strain BAFB, an Alkane-Degrading Bacterium Isolated from JP-7 Polluted Soil.</title>
        <authorList>
            <person name="Brown L."/>
            <person name="Ruiz O.N."/>
            <person name="Gunasekera T."/>
        </authorList>
    </citation>
    <scope>NUCLEOTIDE SEQUENCE [LARGE SCALE GENOMIC DNA]</scope>
    <source>
        <strain evidence="3">BAFB</strain>
    </source>
</reference>
<accession>A0A1J4N8S6</accession>
<dbReference type="Pfam" id="PF13561">
    <property type="entry name" value="adh_short_C2"/>
    <property type="match status" value="1"/>
</dbReference>
<dbReference type="PANTHER" id="PTHR24321:SF8">
    <property type="entry name" value="ESTRADIOL 17-BETA-DEHYDROGENASE 8-RELATED"/>
    <property type="match status" value="1"/>
</dbReference>
<dbReference type="FunFam" id="3.40.50.720:FF:000084">
    <property type="entry name" value="Short-chain dehydrogenase reductase"/>
    <property type="match status" value="1"/>
</dbReference>
<evidence type="ECO:0000256" key="1">
    <source>
        <dbReference type="ARBA" id="ARBA00006484"/>
    </source>
</evidence>
<dbReference type="STRING" id="1844.UG56_005950"/>
<dbReference type="PROSITE" id="PS00061">
    <property type="entry name" value="ADH_SHORT"/>
    <property type="match status" value="1"/>
</dbReference>
<comment type="similarity">
    <text evidence="1">Belongs to the short-chain dehydrogenases/reductases (SDR) family.</text>
</comment>
<dbReference type="OrthoDB" id="5290708at2"/>
<proteinExistence type="inferred from homology"/>
<dbReference type="PRINTS" id="PR00080">
    <property type="entry name" value="SDRFAMILY"/>
</dbReference>
<dbReference type="RefSeq" id="WP_045548465.1">
    <property type="nucleotide sequence ID" value="NZ_JZDQ02000006.1"/>
</dbReference>
<dbReference type="NCBIfam" id="NF005559">
    <property type="entry name" value="PRK07231.1"/>
    <property type="match status" value="1"/>
</dbReference>
<dbReference type="Proteomes" id="UP000033772">
    <property type="component" value="Unassembled WGS sequence"/>
</dbReference>
<comment type="caution">
    <text evidence="3">The sequence shown here is derived from an EMBL/GenBank/DDBJ whole genome shotgun (WGS) entry which is preliminary data.</text>
</comment>
<dbReference type="CDD" id="cd05233">
    <property type="entry name" value="SDR_c"/>
    <property type="match status" value="1"/>
</dbReference>
<evidence type="ECO:0000313" key="3">
    <source>
        <dbReference type="EMBL" id="OIJ27886.1"/>
    </source>
</evidence>
<keyword evidence="4" id="KW-1185">Reference proteome</keyword>
<dbReference type="AlphaFoldDB" id="A0A1J4N8S6"/>
<protein>
    <submittedName>
        <fullName evidence="3">Oxidoreductase</fullName>
    </submittedName>
</protein>
<dbReference type="InterPro" id="IPR036291">
    <property type="entry name" value="NAD(P)-bd_dom_sf"/>
</dbReference>